<evidence type="ECO:0000256" key="1">
    <source>
        <dbReference type="SAM" id="MobiDB-lite"/>
    </source>
</evidence>
<sequence>MNKLPYLSIPGSIPKILAKIAEVRRPERFTQDYLETILGFRGGNYRAIIPLLKRMEFLNADGSPTALYDQYRNDDTRSQALATGIRRAYSDLFDRNEFAYALPREKLASLIVEMSGLEKESQVGKLMLSTFWFLKETADFQKSAASKEPTVIENNTAKEPPPPPPPPRQESADGVEFRVGYTINLNLPETTNPDVFNAIFKALKEHLLRN</sequence>
<proteinExistence type="predicted"/>
<feature type="compositionally biased region" description="Pro residues" evidence="1">
    <location>
        <begin position="159"/>
        <end position="168"/>
    </location>
</feature>
<protein>
    <submittedName>
        <fullName evidence="2">DUF5343 domain-containing protein</fullName>
    </submittedName>
</protein>
<accession>A0A6G8ZZI2</accession>
<reference evidence="2 3" key="1">
    <citation type="journal article" date="2020" name="Int. J. Syst. Evol. Microbiol.">
        <title>Description and complete genome sequences of Bradyrhizobium symbiodeficiens sp. nov., a non-symbiotic bacterium associated with legumes native to Canada.</title>
        <authorList>
            <person name="Bromfield E.S.P."/>
            <person name="Cloutier S."/>
            <person name="Nguyen H.D.T."/>
        </authorList>
    </citation>
    <scope>NUCLEOTIDE SEQUENCE [LARGE SCALE GENOMIC DNA]</scope>
    <source>
        <strain evidence="2 3">101S1MB</strain>
    </source>
</reference>
<feature type="region of interest" description="Disordered" evidence="1">
    <location>
        <begin position="144"/>
        <end position="172"/>
    </location>
</feature>
<dbReference type="InterPro" id="IPR035235">
    <property type="entry name" value="DUF5343"/>
</dbReference>
<dbReference type="Proteomes" id="UP000500895">
    <property type="component" value="Chromosome"/>
</dbReference>
<dbReference type="AlphaFoldDB" id="A0A6G8ZZI2"/>
<organism evidence="2 3">
    <name type="scientific">Bradyrhizobium symbiodeficiens</name>
    <dbReference type="NCBI Taxonomy" id="1404367"/>
    <lineage>
        <taxon>Bacteria</taxon>
        <taxon>Pseudomonadati</taxon>
        <taxon>Pseudomonadota</taxon>
        <taxon>Alphaproteobacteria</taxon>
        <taxon>Hyphomicrobiales</taxon>
        <taxon>Nitrobacteraceae</taxon>
        <taxon>Bradyrhizobium</taxon>
    </lineage>
</organism>
<dbReference type="RefSeq" id="WP_166466933.1">
    <property type="nucleotide sequence ID" value="NZ_CP050066.2"/>
</dbReference>
<dbReference type="EMBL" id="CP050066">
    <property type="protein sequence ID" value="QIP05611.1"/>
    <property type="molecule type" value="Genomic_DNA"/>
</dbReference>
<evidence type="ECO:0000313" key="3">
    <source>
        <dbReference type="Proteomes" id="UP000500895"/>
    </source>
</evidence>
<gene>
    <name evidence="2" type="ORF">HAV00_04810</name>
</gene>
<evidence type="ECO:0000313" key="2">
    <source>
        <dbReference type="EMBL" id="QIP05611.1"/>
    </source>
</evidence>
<name>A0A6G8ZZI2_9BRAD</name>
<dbReference type="Pfam" id="PF17278">
    <property type="entry name" value="DUF5343"/>
    <property type="match status" value="1"/>
</dbReference>